<keyword evidence="2" id="KW-0677">Repeat</keyword>
<dbReference type="MEROPS" id="C11.001"/>
<dbReference type="OrthoDB" id="134503at2"/>
<dbReference type="eggNOG" id="COG1716">
    <property type="taxonomic scope" value="Bacteria"/>
</dbReference>
<gene>
    <name evidence="4" type="ORF">OSCT_0910</name>
</gene>
<dbReference type="Pfam" id="PF24681">
    <property type="entry name" value="Kelch_KLHDC2_KLHL20_DRC7"/>
    <property type="match status" value="2"/>
</dbReference>
<dbReference type="HOGENOM" id="CLU_244456_0_0_0"/>
<keyword evidence="1" id="KW-0880">Kelch repeat</keyword>
<keyword evidence="5" id="KW-1185">Reference proteome</keyword>
<dbReference type="Gene3D" id="2.120.10.80">
    <property type="entry name" value="Kelch-type beta propeller"/>
    <property type="match status" value="5"/>
</dbReference>
<feature type="signal peptide" evidence="3">
    <location>
        <begin position="1"/>
        <end position="23"/>
    </location>
</feature>
<sequence>MLHRLLLIVCLLGLLPAARPLNAAPPPPSDSPIPTAVGVPPLPRSCIGGAPLNDFAEAICCVSGYVYMNGVPVDNAEVTITVAGRSLVTRTQSGAGSPMPYYSASLNAEPLEAQPGDSITITATAGGQTQSRTFTAQEGGRQEDMVLPQVALESTWAAAGRADPSFKAAAMAYDAARQRLILFGGLERQGNNDVPLAETWAWDGRSWIRLAPMMAPSARSDHAMVYDVARQRIVLFGGTGAGGVALTDTWEWDGTSWQERKGVTAPAVSGRSLMVYDTTRARSLLVAADAANPTQFSVWSWDGTSWARQPAQITAPARTGFNLAYDAKRDRLVLFGGIRTSVLQQDLWEYDGNTWARAYPLTGPSARSGHAMTYDLVRQQVLLTGGLDATGKPLEDTWAWNGTAWAELRVDLPPRAGSLLVYDSTRSLPILAGGYSDATATTYPGETWELDMIDWNQRGPRVSPRARYDHQMAYQPERKRVVLFSGYGSRSVGNDTWEWDGISWTKRTPATSPPFTDRAEMVYDEANQQTLMFGGIQSGKASNVTWIWDGHTWTQPSLTLAPSPRDEHLMVYDKARQRIVLFGGRVSGAPYSVNDTWEWDGTAWTNVTPTVSPEGTYSYFPYLVMAYDTVRGQVMLLYGYKYWIWDGVSWSQVASSRPSSCFNSPQAGPMVYDEARDRMMILNYARSTYCVHEMYEWDGSTWASRQVTPMPNQRIRYAFVSLPNQLMLFGGAREDFYPEFDDTWIWNGTTWHEMLDDSYVPSTLSAAALEYEHNGLSLLFGGRATDGSLSGRTFHWQGSRWVQLDPATVPPPRQLHQIARNSDGSRLLMFGGAGAGGAALDDTWLWDGTDWRLQAPTSRPPARSAHSLTFDTRRGVWVLFGGASAGGAYLADTWEYDGTTWRQISPAGAPPARIGATLTYDQRRGVTVLVGGQHAAGLLADVWEYDGTTWTNVTPMQPIAARMGHSAVYDSHQGVVVVAGGRDAAGVRNDTWEWDGTTWRERIATTPLTARLRMATAYDAYRGELIAFGGETDAGVPLGDTQLHRANGTLMRPMPIATINRILPRDARQGTDTISFEGSGADTDSSNMITSYRWSIGGTVISTARTFSIPAADLPLGAQTVRFEVQDDEGDWSPAIEQTIYIRNSSGAVAVNTSWTLLIYAIGDNNLAPWMGENADMDGMLYRLQRAGPQPNVQVAILYDGPTVNDTYRYTLSASGVWIKTPQPEARMNEMATLRDFILWGQRESGLPPTDHYALAIVDHANGIVGIGQDDTSLSDKNPFPFLTPLDVRVALLEATDDGARKIDVVQYDGCSFGLFENAAIVAGLTNFVIASANTGWGIFDYAAYRRLAAQSATPRAFALSVAQRYAERVNAEQLPYTIAVFDMAHFDALNSAISAFGQSLLTYVQADLSTRRTLLRNARQTIQKYESSQGTPFEPDNEDSYVDLVDLAQKIKVAVPDAAVRTAADQVLALAHPNNQRFVAYESHASGFFDYVDPFRGGERIYNIQLNNAHGLGIYYPPRSTTNPNSAYKSYVEHQLFSNTRDNGWTRFLGQGLPPQLAGDLPGLPNDSLMAPLVMPENMQAATMEYRVFLPLVQR</sequence>
<evidence type="ECO:0000256" key="2">
    <source>
        <dbReference type="ARBA" id="ARBA00022737"/>
    </source>
</evidence>
<dbReference type="eggNOG" id="COG4447">
    <property type="taxonomic scope" value="Bacteria"/>
</dbReference>
<dbReference type="STRING" id="765420.OSCT_0910"/>
<dbReference type="InterPro" id="IPR011043">
    <property type="entry name" value="Gal_Oxase/kelch_b-propeller"/>
</dbReference>
<feature type="chain" id="PRO_5003146893" evidence="3">
    <location>
        <begin position="24"/>
        <end position="1596"/>
    </location>
</feature>
<evidence type="ECO:0000256" key="1">
    <source>
        <dbReference type="ARBA" id="ARBA00022441"/>
    </source>
</evidence>
<protein>
    <submittedName>
        <fullName evidence="4">Peptidase S8 and S53 subtilisin kexin sedolisin</fullName>
    </submittedName>
</protein>
<accession>E1IC59</accession>
<proteinExistence type="predicted"/>
<reference evidence="4 5" key="1">
    <citation type="journal article" date="2011" name="J. Bacteriol.">
        <title>Draft genome sequence of the anoxygenic filamentous phototrophic bacterium Oscillochloris trichoides subsp. DG-6.</title>
        <authorList>
            <person name="Kuznetsov B.B."/>
            <person name="Ivanovsky R.N."/>
            <person name="Keppen O.I."/>
            <person name="Sukhacheva M.V."/>
            <person name="Bumazhkin B.K."/>
            <person name="Patutina E.O."/>
            <person name="Beletsky A.V."/>
            <person name="Mardanov A.V."/>
            <person name="Baslerov R.V."/>
            <person name="Panteleeva A.N."/>
            <person name="Kolganova T.V."/>
            <person name="Ravin N.V."/>
            <person name="Skryabin K.G."/>
        </authorList>
    </citation>
    <scope>NUCLEOTIDE SEQUENCE [LARGE SCALE GENOMIC DNA]</scope>
    <source>
        <strain evidence="4 5">DG-6</strain>
    </source>
</reference>
<dbReference type="Proteomes" id="UP000054010">
    <property type="component" value="Unassembled WGS sequence"/>
</dbReference>
<evidence type="ECO:0000313" key="5">
    <source>
        <dbReference type="Proteomes" id="UP000054010"/>
    </source>
</evidence>
<dbReference type="InterPro" id="IPR015915">
    <property type="entry name" value="Kelch-typ_b-propeller"/>
</dbReference>
<dbReference type="Gene3D" id="3.40.50.11970">
    <property type="match status" value="1"/>
</dbReference>
<name>E1IC59_9CHLR</name>
<organism evidence="4 5">
    <name type="scientific">Oscillochloris trichoides DG-6</name>
    <dbReference type="NCBI Taxonomy" id="765420"/>
    <lineage>
        <taxon>Bacteria</taxon>
        <taxon>Bacillati</taxon>
        <taxon>Chloroflexota</taxon>
        <taxon>Chloroflexia</taxon>
        <taxon>Chloroflexales</taxon>
        <taxon>Chloroflexineae</taxon>
        <taxon>Oscillochloridaceae</taxon>
        <taxon>Oscillochloris</taxon>
    </lineage>
</organism>
<dbReference type="eggNOG" id="COG0457">
    <property type="taxonomic scope" value="Bacteria"/>
</dbReference>
<dbReference type="PANTHER" id="PTHR46093">
    <property type="entry name" value="ACYL-COA-BINDING DOMAIN-CONTAINING PROTEIN 5"/>
    <property type="match status" value="1"/>
</dbReference>
<dbReference type="SUPFAM" id="SSF50965">
    <property type="entry name" value="Galactose oxidase, central domain"/>
    <property type="match status" value="1"/>
</dbReference>
<keyword evidence="3" id="KW-0732">Signal</keyword>
<dbReference type="InterPro" id="IPR005077">
    <property type="entry name" value="Peptidase_C11"/>
</dbReference>
<dbReference type="SUPFAM" id="SSF117281">
    <property type="entry name" value="Kelch motif"/>
    <property type="match status" value="2"/>
</dbReference>
<dbReference type="PANTHER" id="PTHR46093:SF13">
    <property type="entry name" value="RAB9 EFFECTOR PROTEIN WITH KELCH MOTIFS"/>
    <property type="match status" value="1"/>
</dbReference>
<comment type="caution">
    <text evidence="4">The sequence shown here is derived from an EMBL/GenBank/DDBJ whole genome shotgun (WGS) entry which is preliminary data.</text>
</comment>
<evidence type="ECO:0000313" key="4">
    <source>
        <dbReference type="EMBL" id="EFO81249.1"/>
    </source>
</evidence>
<dbReference type="EMBL" id="ADVR01000019">
    <property type="protein sequence ID" value="EFO81249.1"/>
    <property type="molecule type" value="Genomic_DNA"/>
</dbReference>
<evidence type="ECO:0000256" key="3">
    <source>
        <dbReference type="SAM" id="SignalP"/>
    </source>
</evidence>
<dbReference type="Pfam" id="PF03415">
    <property type="entry name" value="Peptidase_C11"/>
    <property type="match status" value="1"/>
</dbReference>